<evidence type="ECO:0000313" key="4">
    <source>
        <dbReference type="EMBL" id="MBT9313113.1"/>
    </source>
</evidence>
<name>A0ABS5Y5J4_9CYAN</name>
<dbReference type="Gene3D" id="2.160.20.10">
    <property type="entry name" value="Single-stranded right-handed beta-helix, Pectin lyase-like"/>
    <property type="match status" value="1"/>
</dbReference>
<evidence type="ECO:0000313" key="5">
    <source>
        <dbReference type="Proteomes" id="UP001196661"/>
    </source>
</evidence>
<dbReference type="Proteomes" id="UP001196661">
    <property type="component" value="Unassembled WGS sequence"/>
</dbReference>
<keyword evidence="5" id="KW-1185">Reference proteome</keyword>
<accession>A0ABS5Y5J4</accession>
<evidence type="ECO:0000256" key="1">
    <source>
        <dbReference type="SAM" id="MobiDB-lite"/>
    </source>
</evidence>
<organism evidence="4 5">
    <name type="scientific">Leptothoe kymatousa TAU-MAC 1615</name>
    <dbReference type="NCBI Taxonomy" id="2364775"/>
    <lineage>
        <taxon>Bacteria</taxon>
        <taxon>Bacillati</taxon>
        <taxon>Cyanobacteriota</taxon>
        <taxon>Cyanophyceae</taxon>
        <taxon>Nodosilineales</taxon>
        <taxon>Cymatolegaceae</taxon>
        <taxon>Leptothoe</taxon>
        <taxon>Leptothoe kymatousa</taxon>
    </lineage>
</organism>
<dbReference type="EMBL" id="JADOER010000011">
    <property type="protein sequence ID" value="MBT9313113.1"/>
    <property type="molecule type" value="Genomic_DNA"/>
</dbReference>
<feature type="compositionally biased region" description="Low complexity" evidence="1">
    <location>
        <begin position="314"/>
        <end position="328"/>
    </location>
</feature>
<feature type="signal peptide" evidence="2">
    <location>
        <begin position="1"/>
        <end position="26"/>
    </location>
</feature>
<evidence type="ECO:0000259" key="3">
    <source>
        <dbReference type="SMART" id="SM00912"/>
    </source>
</evidence>
<reference evidence="4 5" key="1">
    <citation type="journal article" date="2021" name="Mar. Drugs">
        <title>Genome Reduction and Secondary Metabolism of the Marine Sponge-Associated Cyanobacterium Leptothoe.</title>
        <authorList>
            <person name="Konstantinou D."/>
            <person name="Popin R.V."/>
            <person name="Fewer D.P."/>
            <person name="Sivonen K."/>
            <person name="Gkelis S."/>
        </authorList>
    </citation>
    <scope>NUCLEOTIDE SEQUENCE [LARGE SCALE GENOMIC DNA]</scope>
    <source>
        <strain evidence="4 5">TAU-MAC 1615</strain>
    </source>
</reference>
<dbReference type="SUPFAM" id="SSF51126">
    <property type="entry name" value="Pectin lyase-like"/>
    <property type="match status" value="1"/>
</dbReference>
<evidence type="ECO:0000256" key="2">
    <source>
        <dbReference type="SAM" id="SignalP"/>
    </source>
</evidence>
<feature type="chain" id="PRO_5046582464" evidence="2">
    <location>
        <begin position="27"/>
        <end position="446"/>
    </location>
</feature>
<dbReference type="Pfam" id="PF05860">
    <property type="entry name" value="TPS"/>
    <property type="match status" value="1"/>
</dbReference>
<dbReference type="SMART" id="SM00912">
    <property type="entry name" value="Haemagg_act"/>
    <property type="match status" value="1"/>
</dbReference>
<dbReference type="InterPro" id="IPR012334">
    <property type="entry name" value="Pectin_lyas_fold"/>
</dbReference>
<feature type="domain" description="Filamentous haemagglutinin FhaB/tRNA nuclease CdiA-like TPS" evidence="3">
    <location>
        <begin position="43"/>
        <end position="163"/>
    </location>
</feature>
<protein>
    <submittedName>
        <fullName evidence="4">Filamentous hemagglutinin N-terminal domain-containing protein</fullName>
    </submittedName>
</protein>
<sequence length="446" mass="45655">MKLKLIYLLLTAAPLWVCGLQRVASAQLATPSKPSGPASTLIHPTTPATAVEQNSNQFNITGGQASGGAAPNVIHQFDRFDVRNGDQANFIVAPNVSNVVSLIDSPQPSSIYGTLQIQSNVPNVASNANLILVNPEGLVFGESIQLNLSGDLTATTASGLLFSDTYHLDIDGVVSRAIIPGQDNTGNTNPSVANLTGPPTGYVFTDSDRSLPITNPLSTALPVGSIHNKGTLALEPQSTLTLLGRYVQNDGDIVASGGTANLVAVTGDNLVRLSQPNNILALELISTDAIALQSAAGIPQTITGGDASQANRIQSNTNGSQSLTSNSSLTTAPGSVLVRGSIDVSDRNGQGTVNITAEQINVIGSEISANGINQGGFVSIGTESGIITEDVMVNRSSAVSANASAGQGGTIKIRAADTIRLYGDATANGTSPGNLDLKAGQTLDVR</sequence>
<dbReference type="NCBIfam" id="TIGR01901">
    <property type="entry name" value="adhes_NPXG"/>
    <property type="match status" value="1"/>
</dbReference>
<comment type="caution">
    <text evidence="4">The sequence shown here is derived from an EMBL/GenBank/DDBJ whole genome shotgun (WGS) entry which is preliminary data.</text>
</comment>
<gene>
    <name evidence="4" type="ORF">IXB28_12915</name>
</gene>
<proteinExistence type="predicted"/>
<dbReference type="InterPro" id="IPR011050">
    <property type="entry name" value="Pectin_lyase_fold/virulence"/>
</dbReference>
<keyword evidence="2" id="KW-0732">Signal</keyword>
<dbReference type="RefSeq" id="WP_215618997.1">
    <property type="nucleotide sequence ID" value="NZ_JADOER010000011.1"/>
</dbReference>
<dbReference type="InterPro" id="IPR008638">
    <property type="entry name" value="FhaB/CdiA-like_TPS"/>
</dbReference>
<feature type="region of interest" description="Disordered" evidence="1">
    <location>
        <begin position="308"/>
        <end position="328"/>
    </location>
</feature>